<dbReference type="Ensembl" id="ENSPFOT00000018419.1">
    <property type="protein sequence ID" value="ENSPFOP00000018397.1"/>
    <property type="gene ID" value="ENSPFOG00000018293.1"/>
</dbReference>
<dbReference type="OrthoDB" id="2333384at2759"/>
<dbReference type="InterPro" id="IPR011022">
    <property type="entry name" value="Arrestin_C-like"/>
</dbReference>
<dbReference type="eggNOG" id="KOG3780">
    <property type="taxonomic scope" value="Eukaryota"/>
</dbReference>
<dbReference type="PANTHER" id="PTHR11188:SF135">
    <property type="entry name" value="ARRESTIN DOMAIN CONTAINING 3-LIKE-RELATED"/>
    <property type="match status" value="1"/>
</dbReference>
<evidence type="ECO:0000259" key="2">
    <source>
        <dbReference type="SMART" id="SM01017"/>
    </source>
</evidence>
<evidence type="ECO:0000313" key="4">
    <source>
        <dbReference type="Proteomes" id="UP000028760"/>
    </source>
</evidence>
<keyword evidence="4" id="KW-1185">Reference proteome</keyword>
<dbReference type="SUPFAM" id="SSF81296">
    <property type="entry name" value="E set domains"/>
    <property type="match status" value="2"/>
</dbReference>
<dbReference type="GO" id="GO:0007399">
    <property type="term" value="P:nervous system development"/>
    <property type="evidence" value="ECO:0007669"/>
    <property type="project" value="UniProtKB-ARBA"/>
</dbReference>
<dbReference type="OMA" id="MYPPLNE"/>
<dbReference type="AlphaFoldDB" id="A0A087YK44"/>
<dbReference type="GeneTree" id="ENSGT00940000164012"/>
<accession>A0A087YK44</accession>
<evidence type="ECO:0000256" key="1">
    <source>
        <dbReference type="ARBA" id="ARBA00005298"/>
    </source>
</evidence>
<dbReference type="STRING" id="48698.ENSPFOP00000018397"/>
<comment type="similarity">
    <text evidence="1">Belongs to the arrestin family.</text>
</comment>
<dbReference type="InterPro" id="IPR011021">
    <property type="entry name" value="Arrestin-like_N"/>
</dbReference>
<dbReference type="GeneID" id="103142977"/>
<dbReference type="EMBL" id="AYCK01007766">
    <property type="status" value="NOT_ANNOTATED_CDS"/>
    <property type="molecule type" value="Genomic_DNA"/>
</dbReference>
<dbReference type="GO" id="GO:0005886">
    <property type="term" value="C:plasma membrane"/>
    <property type="evidence" value="ECO:0007669"/>
    <property type="project" value="TreeGrafter"/>
</dbReference>
<dbReference type="Pfam" id="PF02752">
    <property type="entry name" value="Arrestin_C"/>
    <property type="match status" value="1"/>
</dbReference>
<feature type="domain" description="Arrestin C-terminal-like" evidence="2">
    <location>
        <begin position="187"/>
        <end position="312"/>
    </location>
</feature>
<dbReference type="EMBL" id="AYCK01007767">
    <property type="status" value="NOT_ANNOTATED_CDS"/>
    <property type="molecule type" value="Genomic_DNA"/>
</dbReference>
<reference evidence="3" key="3">
    <citation type="submission" date="2025-09" db="UniProtKB">
        <authorList>
            <consortium name="Ensembl"/>
        </authorList>
    </citation>
    <scope>IDENTIFICATION</scope>
</reference>
<protein>
    <submittedName>
        <fullName evidence="3">Arrestin domain-containing protein 3-like</fullName>
    </submittedName>
</protein>
<organism evidence="3 4">
    <name type="scientific">Poecilia formosa</name>
    <name type="common">Amazon molly</name>
    <name type="synonym">Limia formosa</name>
    <dbReference type="NCBI Taxonomy" id="48698"/>
    <lineage>
        <taxon>Eukaryota</taxon>
        <taxon>Metazoa</taxon>
        <taxon>Chordata</taxon>
        <taxon>Craniata</taxon>
        <taxon>Vertebrata</taxon>
        <taxon>Euteleostomi</taxon>
        <taxon>Actinopterygii</taxon>
        <taxon>Neopterygii</taxon>
        <taxon>Teleostei</taxon>
        <taxon>Neoteleostei</taxon>
        <taxon>Acanthomorphata</taxon>
        <taxon>Ovalentaria</taxon>
        <taxon>Atherinomorphae</taxon>
        <taxon>Cyprinodontiformes</taxon>
        <taxon>Poeciliidae</taxon>
        <taxon>Poeciliinae</taxon>
        <taxon>Poecilia</taxon>
    </lineage>
</organism>
<proteinExistence type="inferred from homology"/>
<reference evidence="4" key="1">
    <citation type="submission" date="2013-10" db="EMBL/GenBank/DDBJ databases">
        <authorList>
            <person name="Schartl M."/>
            <person name="Warren W."/>
        </authorList>
    </citation>
    <scope>NUCLEOTIDE SEQUENCE [LARGE SCALE GENOMIC DNA]</scope>
    <source>
        <strain evidence="4">female</strain>
    </source>
</reference>
<dbReference type="EMBL" id="AYCK01007768">
    <property type="status" value="NOT_ANNOTATED_CDS"/>
    <property type="molecule type" value="Genomic_DNA"/>
</dbReference>
<evidence type="ECO:0000313" key="3">
    <source>
        <dbReference type="Ensembl" id="ENSPFOP00000018397.1"/>
    </source>
</evidence>
<dbReference type="InterPro" id="IPR014756">
    <property type="entry name" value="Ig_E-set"/>
</dbReference>
<dbReference type="KEGG" id="pfor:103142977"/>
<dbReference type="GO" id="GO:0005737">
    <property type="term" value="C:cytoplasm"/>
    <property type="evidence" value="ECO:0007669"/>
    <property type="project" value="TreeGrafter"/>
</dbReference>
<dbReference type="PANTHER" id="PTHR11188">
    <property type="entry name" value="ARRESTIN DOMAIN CONTAINING PROTEIN"/>
    <property type="match status" value="1"/>
</dbReference>
<dbReference type="InterPro" id="IPR050357">
    <property type="entry name" value="Arrestin_domain-protein"/>
</dbReference>
<dbReference type="InterPro" id="IPR014752">
    <property type="entry name" value="Arrestin-like_C"/>
</dbReference>
<dbReference type="Pfam" id="PF00339">
    <property type="entry name" value="Arrestin_N"/>
    <property type="match status" value="1"/>
</dbReference>
<dbReference type="GO" id="GO:0015031">
    <property type="term" value="P:protein transport"/>
    <property type="evidence" value="ECO:0007669"/>
    <property type="project" value="TreeGrafter"/>
</dbReference>
<name>A0A087YK44_POEFO</name>
<dbReference type="Gene3D" id="2.60.40.640">
    <property type="match status" value="2"/>
</dbReference>
<dbReference type="Proteomes" id="UP000028760">
    <property type="component" value="Unassembled WGS sequence"/>
</dbReference>
<dbReference type="RefSeq" id="XP_007559383.1">
    <property type="nucleotide sequence ID" value="XM_007559321.2"/>
</dbReference>
<dbReference type="SMART" id="SM01017">
    <property type="entry name" value="Arrestin_C"/>
    <property type="match status" value="1"/>
</dbReference>
<reference evidence="3" key="2">
    <citation type="submission" date="2025-08" db="UniProtKB">
        <authorList>
            <consortium name="Ensembl"/>
        </authorList>
    </citation>
    <scope>IDENTIFICATION</scope>
</reference>
<sequence length="380" mass="42505">MSSTIKKVEITYNSINASNTFTNGDIVSGQVSVEAAKDCQISSFYIKFKGKADVFWTETYGQNTYSYHAKDKYFSVRQYFIRDPNSKDDQKSLIAHQSGETYSNVVPPGIHVYPFSFQFPLQNIPSTFKGADGKIVYLLEAVLSRSMKMDSKESTMINFVEKGDLNPVPGLMEPQHETMDKKMKLFTSGTVAMDVNLEKSGFFQGEGLKVKAFIKNDSSREIKPKYCIYRKHSFFARGRRRVHTKDLIKEVGRPIPPKASENVTQVIAIPQDVEPSILNCSIIKVEHRLRVYLDVKYASDPEIKFDIIILPAHQVPAVATAPTAASDFGIGPFGSYGNPNPPVWGFGPQQPPPAYQPAGPPPPYGAHGMYPPLNEFDHKY</sequence>